<dbReference type="CDD" id="cd08861">
    <property type="entry name" value="OtcD1_ARO-CYC_like"/>
    <property type="match status" value="2"/>
</dbReference>
<dbReference type="InterPro" id="IPR023393">
    <property type="entry name" value="START-like_dom_sf"/>
</dbReference>
<dbReference type="Proteomes" id="UP000233766">
    <property type="component" value="Unassembled WGS sequence"/>
</dbReference>
<comment type="caution">
    <text evidence="1">The sequence shown here is derived from an EMBL/GenBank/DDBJ whole genome shotgun (WGS) entry which is preliminary data.</text>
</comment>
<accession>A0A2N3V5L0</accession>
<dbReference type="Gene3D" id="3.30.530.20">
    <property type="match status" value="2"/>
</dbReference>
<dbReference type="OrthoDB" id="3419705at2"/>
<reference evidence="1 2" key="1">
    <citation type="submission" date="2017-12" db="EMBL/GenBank/DDBJ databases">
        <title>Sequencing the genomes of 1000 Actinobacteria strains.</title>
        <authorList>
            <person name="Klenk H.-P."/>
        </authorList>
    </citation>
    <scope>NUCLEOTIDE SEQUENCE [LARGE SCALE GENOMIC DNA]</scope>
    <source>
        <strain evidence="1 2">DSM 44489</strain>
    </source>
</reference>
<dbReference type="InterPro" id="IPR019587">
    <property type="entry name" value="Polyketide_cyclase/dehydratase"/>
</dbReference>
<organism evidence="1 2">
    <name type="scientific">Nocardia fluminea</name>
    <dbReference type="NCBI Taxonomy" id="134984"/>
    <lineage>
        <taxon>Bacteria</taxon>
        <taxon>Bacillati</taxon>
        <taxon>Actinomycetota</taxon>
        <taxon>Actinomycetes</taxon>
        <taxon>Mycobacteriales</taxon>
        <taxon>Nocardiaceae</taxon>
        <taxon>Nocardia</taxon>
    </lineage>
</organism>
<dbReference type="EMBL" id="PJMW01000003">
    <property type="protein sequence ID" value="PKV76856.1"/>
    <property type="molecule type" value="Genomic_DNA"/>
</dbReference>
<dbReference type="SUPFAM" id="SSF55961">
    <property type="entry name" value="Bet v1-like"/>
    <property type="match status" value="2"/>
</dbReference>
<dbReference type="RefSeq" id="WP_101469006.1">
    <property type="nucleotide sequence ID" value="NZ_PJMW01000003.1"/>
</dbReference>
<keyword evidence="2" id="KW-1185">Reference proteome</keyword>
<gene>
    <name evidence="1" type="ORF">ATK86_7263</name>
</gene>
<evidence type="ECO:0000313" key="2">
    <source>
        <dbReference type="Proteomes" id="UP000233766"/>
    </source>
</evidence>
<evidence type="ECO:0000313" key="1">
    <source>
        <dbReference type="EMBL" id="PKV76856.1"/>
    </source>
</evidence>
<dbReference type="AlphaFoldDB" id="A0A2N3V5L0"/>
<name>A0A2N3V5L0_9NOCA</name>
<sequence>MTTQTTREVEHTITVAAPPTEVYRLLAEVENWPRLFPPSVYVTRLEHDGDEERIQIWATANGEPKTWISRRVLDPEQLRITFWQEVSAPPVAQMSGTWIIEPREDGGTELRLLHAYRAIDDDPDGLAWIEKAVDDNSRAELPGLKAAVESAVRTADLTLSFVDSVEIAGAASDVYDFVNEANLWTERLPHVSSVQLTEDTPGVQTLRMDTLTKDGSSHTTESVRVCFPQHRIAYKQTTLPALMALHTGYWEFRTNPDGTTTASSQHTVIIEATRIAEILGPDAGVAEARNFLREALGGNSRATLNHAKNYAEARR</sequence>
<protein>
    <submittedName>
        <fullName evidence="1">Aromatase</fullName>
    </submittedName>
</protein>
<dbReference type="Pfam" id="PF10604">
    <property type="entry name" value="Polyketide_cyc2"/>
    <property type="match status" value="2"/>
</dbReference>
<proteinExistence type="predicted"/>